<feature type="compositionally biased region" description="Basic and acidic residues" evidence="2">
    <location>
        <begin position="634"/>
        <end position="665"/>
    </location>
</feature>
<sequence length="696" mass="77716">MEHNNMRDQGLERTTYVLDTIDAVAERVRDLWESLQYKEEINSIAAQSKANDSIHAERENRASAAGPSSEPSMGVWGHQLSKKKKKYVDEEMTKLVPVLEGEVRKLEDAATRAVLLGFINHFKRLQEFERELGLERDEVLGEIKDGLVTTGQQEARRPSVTAEQLEDEIGDPEFHNRINGSINRFQQWVDLENRMEKANDMIKNLEGDLTKGKLDREKTMSNLRKEQEKKRQQGPSGLLQEVKTKLESAYFRKLTAEEQSSVISSSLAIIDTVQKESVKANAKGDQLESELEDKKRQLAVLRSKLNNHPGLMQAKANETAENDIKAMRKRQLSGYCTSLCSLLQQMEKGSSRARDDRERDQPLIKKLLQNVMGVSDALADLCGKLENAGFDDLGGLDPDVLDVSDLCVQDERAVSQLKETVFELLDIQRNMGDNIKEIKRAANNPGPSFLDRGELIKSLGKFPNRDEAQEAHVMSCAELMTASSADFVKFMTQKFQSLDALQLIDTALYTGRQEALVLRYNLLHQFTAAEIKRSPSGSRLHPLPIDTRAPAPEATFKDSQVESRSAATERRTDITSEDSENKLRLRGKRSRALMIEVSGNGTSLQAPESGEGVSEEEGEEEKVAASDAMDISDASDRRKVEVPKVSDSTEYHHVEENRSSNKIDKLTPSVASPSESDIISGSGSLKTEEIRGTVGE</sequence>
<evidence type="ECO:0000256" key="2">
    <source>
        <dbReference type="SAM" id="MobiDB-lite"/>
    </source>
</evidence>
<feature type="compositionally biased region" description="Basic and acidic residues" evidence="2">
    <location>
        <begin position="686"/>
        <end position="696"/>
    </location>
</feature>
<dbReference type="RefSeq" id="XP_012939824.2">
    <property type="nucleotide sequence ID" value="XM_013084370.2"/>
</dbReference>
<feature type="region of interest" description="Disordered" evidence="2">
    <location>
        <begin position="46"/>
        <end position="76"/>
    </location>
</feature>
<dbReference type="GeneID" id="101852331"/>
<dbReference type="Proteomes" id="UP000694888">
    <property type="component" value="Unplaced"/>
</dbReference>
<proteinExistence type="predicted"/>
<keyword evidence="3" id="KW-1185">Reference proteome</keyword>
<feature type="compositionally biased region" description="Polar residues" evidence="2">
    <location>
        <begin position="669"/>
        <end position="685"/>
    </location>
</feature>
<feature type="region of interest" description="Disordered" evidence="2">
    <location>
        <begin position="535"/>
        <end position="696"/>
    </location>
</feature>
<feature type="coiled-coil region" evidence="1">
    <location>
        <begin position="270"/>
        <end position="304"/>
    </location>
</feature>
<organism evidence="3 4">
    <name type="scientific">Aplysia californica</name>
    <name type="common">California sea hare</name>
    <dbReference type="NCBI Taxonomy" id="6500"/>
    <lineage>
        <taxon>Eukaryota</taxon>
        <taxon>Metazoa</taxon>
        <taxon>Spiralia</taxon>
        <taxon>Lophotrochozoa</taxon>
        <taxon>Mollusca</taxon>
        <taxon>Gastropoda</taxon>
        <taxon>Heterobranchia</taxon>
        <taxon>Euthyneura</taxon>
        <taxon>Tectipleura</taxon>
        <taxon>Aplysiida</taxon>
        <taxon>Aplysioidea</taxon>
        <taxon>Aplysiidae</taxon>
        <taxon>Aplysia</taxon>
    </lineage>
</organism>
<reference evidence="4" key="1">
    <citation type="submission" date="2025-08" db="UniProtKB">
        <authorList>
            <consortium name="RefSeq"/>
        </authorList>
    </citation>
    <scope>IDENTIFICATION</scope>
</reference>
<accession>A0ABM1A314</accession>
<feature type="compositionally biased region" description="Basic and acidic residues" evidence="2">
    <location>
        <begin position="52"/>
        <end position="61"/>
    </location>
</feature>
<keyword evidence="1" id="KW-0175">Coiled coil</keyword>
<evidence type="ECO:0000256" key="1">
    <source>
        <dbReference type="SAM" id="Coils"/>
    </source>
</evidence>
<evidence type="ECO:0000313" key="4">
    <source>
        <dbReference type="RefSeq" id="XP_012939824.2"/>
    </source>
</evidence>
<protein>
    <submittedName>
        <fullName evidence="4">Uncharacterized protein LOC101852331</fullName>
    </submittedName>
</protein>
<gene>
    <name evidence="4" type="primary">LOC101852331</name>
</gene>
<evidence type="ECO:0000313" key="3">
    <source>
        <dbReference type="Proteomes" id="UP000694888"/>
    </source>
</evidence>
<name>A0ABM1A314_APLCA</name>
<feature type="compositionally biased region" description="Basic and acidic residues" evidence="2">
    <location>
        <begin position="555"/>
        <end position="583"/>
    </location>
</feature>